<dbReference type="PANTHER" id="PTHR14464:SF4">
    <property type="entry name" value="EXONUCLEASE V"/>
    <property type="match status" value="1"/>
</dbReference>
<dbReference type="GO" id="GO:0036297">
    <property type="term" value="P:interstrand cross-link repair"/>
    <property type="evidence" value="ECO:0007669"/>
    <property type="project" value="TreeGrafter"/>
</dbReference>
<dbReference type="GO" id="GO:0045145">
    <property type="term" value="F:single-stranded DNA 5'-3' DNA exonuclease activity"/>
    <property type="evidence" value="ECO:0007669"/>
    <property type="project" value="InterPro"/>
</dbReference>
<dbReference type="InterPro" id="IPR019190">
    <property type="entry name" value="EXOV"/>
</dbReference>
<evidence type="ECO:0000256" key="6">
    <source>
        <dbReference type="ARBA" id="ARBA00022839"/>
    </source>
</evidence>
<dbReference type="GO" id="GO:0005634">
    <property type="term" value="C:nucleus"/>
    <property type="evidence" value="ECO:0007669"/>
    <property type="project" value="TreeGrafter"/>
</dbReference>
<dbReference type="AlphaFoldDB" id="A0A0U1M2F7"/>
<evidence type="ECO:0000313" key="9">
    <source>
        <dbReference type="Proteomes" id="UP000054383"/>
    </source>
</evidence>
<name>A0A0U1M2F7_TALIS</name>
<evidence type="ECO:0000256" key="4">
    <source>
        <dbReference type="ARBA" id="ARBA00022485"/>
    </source>
</evidence>
<feature type="compositionally biased region" description="Basic and acidic residues" evidence="7">
    <location>
        <begin position="146"/>
        <end position="159"/>
    </location>
</feature>
<dbReference type="Proteomes" id="UP000054383">
    <property type="component" value="Unassembled WGS sequence"/>
</dbReference>
<protein>
    <submittedName>
        <fullName evidence="8">Exonuclease V, mitochondrial</fullName>
    </submittedName>
</protein>
<sequence length="619" mass="70169">MQIGQDETQEDSSDYGSDFSPDEEELLNELLARADHQQTQPASPPGQTAPLETGQQLSDLKPLQEPLLVTDIEDNEIPRSARIPKVLGRGAWSPAAKRRQQQHQQQQQQSNLLSSLSKAPEHEHIPITVEHPTSTEGRPIDLERQQAREKQWTTEDQAKTDTQTAPNTTDDSAEVEKTPLQRFRKPPNKALSVSDLIAPAWCELQYWYTLTKFGRKRRTPAMKQGTAVHKVLEEEVHVTVPVEITTKEDGWALRIWNIIQGLRTLREYGMTRELEIWGSIDGEIVTGIIDQLSYICPDSELEASAEAFYTEADAARAALPEYQMSITDYLLSPSQGGKRLDEFGWSQVVEKEEEELTDLESSYVDVPRIYITDIKTRASRSIPTVSSTSFRPTHLQLQLYYHMLNRLVTSDDVTIETIAQRYDLDTERVFTDAFLAEVGGLNDQFLDALSSQESDPDYVPGASQDSASILLSHNNLASLWKLMKRQLRYTFLPTKENQNIAPSVPAQSQPKFLDSYPTVLSPVLTAKYLSSTQSEDGVPSELGSRSFLFDPSDLMSYSSDQLNWWRGERAPRGVEVSDAWKCRICEFRDECDWRKSKERELATRRRRLQKTGLDMLGAA</sequence>
<gene>
    <name evidence="8" type="ORF">PISL3812_06589</name>
</gene>
<comment type="similarity">
    <text evidence="2">Belongs to the EXO5 family.</text>
</comment>
<keyword evidence="9" id="KW-1185">Reference proteome</keyword>
<keyword evidence="6 8" id="KW-0378">Hydrolase</keyword>
<evidence type="ECO:0000256" key="1">
    <source>
        <dbReference type="ARBA" id="ARBA00001966"/>
    </source>
</evidence>
<keyword evidence="4" id="KW-0411">Iron-sulfur</keyword>
<evidence type="ECO:0000256" key="3">
    <source>
        <dbReference type="ARBA" id="ARBA00011245"/>
    </source>
</evidence>
<dbReference type="GO" id="GO:0005739">
    <property type="term" value="C:mitochondrion"/>
    <property type="evidence" value="ECO:0007669"/>
    <property type="project" value="TreeGrafter"/>
</dbReference>
<dbReference type="STRING" id="28573.A0A0U1M2F7"/>
<keyword evidence="6 8" id="KW-0269">Exonuclease</keyword>
<reference evidence="8 9" key="1">
    <citation type="submission" date="2015-04" db="EMBL/GenBank/DDBJ databases">
        <authorList>
            <person name="Syromyatnikov M.Y."/>
            <person name="Popov V.N."/>
        </authorList>
    </citation>
    <scope>NUCLEOTIDE SEQUENCE [LARGE SCALE GENOMIC DNA]</scope>
    <source>
        <strain evidence="8">WF-38-12</strain>
    </source>
</reference>
<feature type="compositionally biased region" description="Polar residues" evidence="7">
    <location>
        <begin position="160"/>
        <end position="170"/>
    </location>
</feature>
<keyword evidence="4" id="KW-0004">4Fe-4S</keyword>
<dbReference type="EMBL" id="CVMT01000006">
    <property type="protein sequence ID" value="CRG89552.1"/>
    <property type="molecule type" value="Genomic_DNA"/>
</dbReference>
<evidence type="ECO:0000313" key="8">
    <source>
        <dbReference type="EMBL" id="CRG89552.1"/>
    </source>
</evidence>
<feature type="region of interest" description="Disordered" evidence="7">
    <location>
        <begin position="1"/>
        <end position="119"/>
    </location>
</feature>
<organism evidence="8 9">
    <name type="scientific">Talaromyces islandicus</name>
    <name type="common">Penicillium islandicum</name>
    <dbReference type="NCBI Taxonomy" id="28573"/>
    <lineage>
        <taxon>Eukaryota</taxon>
        <taxon>Fungi</taxon>
        <taxon>Dikarya</taxon>
        <taxon>Ascomycota</taxon>
        <taxon>Pezizomycotina</taxon>
        <taxon>Eurotiomycetes</taxon>
        <taxon>Eurotiomycetidae</taxon>
        <taxon>Eurotiales</taxon>
        <taxon>Trichocomaceae</taxon>
        <taxon>Talaromyces</taxon>
        <taxon>Talaromyces sect. Islandici</taxon>
    </lineage>
</organism>
<dbReference type="OrthoDB" id="354769at2759"/>
<accession>A0A0U1M2F7</accession>
<dbReference type="GO" id="GO:0051539">
    <property type="term" value="F:4 iron, 4 sulfur cluster binding"/>
    <property type="evidence" value="ECO:0007669"/>
    <property type="project" value="UniProtKB-KW"/>
</dbReference>
<evidence type="ECO:0000256" key="7">
    <source>
        <dbReference type="SAM" id="MobiDB-lite"/>
    </source>
</evidence>
<proteinExistence type="inferred from homology"/>
<comment type="subunit">
    <text evidence="3">Monomer.</text>
</comment>
<dbReference type="PANTHER" id="PTHR14464">
    <property type="entry name" value="EXONUCLEASE V"/>
    <property type="match status" value="1"/>
</dbReference>
<keyword evidence="5" id="KW-0540">Nuclease</keyword>
<keyword evidence="4" id="KW-0408">Iron</keyword>
<evidence type="ECO:0000256" key="5">
    <source>
        <dbReference type="ARBA" id="ARBA00022722"/>
    </source>
</evidence>
<dbReference type="OMA" id="FRDECEW"/>
<keyword evidence="4" id="KW-0479">Metal-binding</keyword>
<evidence type="ECO:0000256" key="2">
    <source>
        <dbReference type="ARBA" id="ARBA00009797"/>
    </source>
</evidence>
<dbReference type="Pfam" id="PF09810">
    <property type="entry name" value="Exo5"/>
    <property type="match status" value="1"/>
</dbReference>
<feature type="region of interest" description="Disordered" evidence="7">
    <location>
        <begin position="146"/>
        <end position="186"/>
    </location>
</feature>
<comment type="cofactor">
    <cofactor evidence="1">
        <name>[4Fe-4S] cluster</name>
        <dbReference type="ChEBI" id="CHEBI:49883"/>
    </cofactor>
</comment>